<dbReference type="EMBL" id="PQAP01000237">
    <property type="protein sequence ID" value="PWB67624.1"/>
    <property type="molecule type" value="Genomic_DNA"/>
</dbReference>
<dbReference type="InterPro" id="IPR023632">
    <property type="entry name" value="ATP_synth_F1_gsu_CS"/>
</dbReference>
<keyword evidence="6 10" id="KW-0406">Ion transport</keyword>
<sequence>MATLRAVKKRIRTVVSTRRITKAMEMVAAAKLRKATQRVEQAKPYAKKMDEMLSHLASAATGEIIHPYFEDRPIKRKTLVVITSDRGLCGSFNTNVLRKAEQWLAEQKDCEVELVTIGKRGNDYYKRRRWPIVKFFGDWGGVPNYDRTREIMTLLTSRFVTGQTDQITLVYTRFLSMVRYHVVGEPYLPIAKPALKEGEQVGEYIFEPTPEEIYSSLMPGYATTKLVTAMVESFASEHGSRMIAMGGATKNAGEMIDTLTLDYNKARQAQITKEILEVVSGAEALKG</sequence>
<comment type="function">
    <text evidence="1 10">Produces ATP from ADP in the presence of a proton gradient across the membrane. The gamma chain is believed to be important in regulating ATPase activity and the flow of protons through the CF(0) complex.</text>
</comment>
<keyword evidence="8 10" id="KW-0139">CF(1)</keyword>
<dbReference type="Gene3D" id="3.40.1380.10">
    <property type="match status" value="1"/>
</dbReference>
<comment type="subunit">
    <text evidence="10">F-type ATPases have 2 components, CF(1) - the catalytic core - and CF(0) - the membrane proton channel. CF(1) has five subunits: alpha(3), beta(3), gamma(1), delta(1), epsilon(1). CF(0) has three main subunits: a, b and c.</text>
</comment>
<evidence type="ECO:0000256" key="10">
    <source>
        <dbReference type="HAMAP-Rule" id="MF_00815"/>
    </source>
</evidence>
<dbReference type="GO" id="GO:0005524">
    <property type="term" value="F:ATP binding"/>
    <property type="evidence" value="ECO:0007669"/>
    <property type="project" value="UniProtKB-UniRule"/>
</dbReference>
<dbReference type="NCBIfam" id="TIGR01146">
    <property type="entry name" value="ATPsyn_F1gamma"/>
    <property type="match status" value="1"/>
</dbReference>
<accession>A0A855X2U7</accession>
<comment type="caution">
    <text evidence="11">The sequence shown here is derived from an EMBL/GenBank/DDBJ whole genome shotgun (WGS) entry which is preliminary data.</text>
</comment>
<dbReference type="PANTHER" id="PTHR11693">
    <property type="entry name" value="ATP SYNTHASE GAMMA CHAIN"/>
    <property type="match status" value="1"/>
</dbReference>
<evidence type="ECO:0000256" key="2">
    <source>
        <dbReference type="ARBA" id="ARBA00004170"/>
    </source>
</evidence>
<dbReference type="Pfam" id="PF00231">
    <property type="entry name" value="ATP-synt"/>
    <property type="match status" value="1"/>
</dbReference>
<dbReference type="AlphaFoldDB" id="A0A855X2U7"/>
<keyword evidence="5 10" id="KW-0375">Hydrogen ion transport</keyword>
<dbReference type="PANTHER" id="PTHR11693:SF22">
    <property type="entry name" value="ATP SYNTHASE SUBUNIT GAMMA, MITOCHONDRIAL"/>
    <property type="match status" value="1"/>
</dbReference>
<evidence type="ECO:0000313" key="11">
    <source>
        <dbReference type="EMBL" id="PWB67624.1"/>
    </source>
</evidence>
<dbReference type="PRINTS" id="PR00126">
    <property type="entry name" value="ATPASEGAMMA"/>
</dbReference>
<dbReference type="CDD" id="cd12151">
    <property type="entry name" value="F1-ATPase_gamma"/>
    <property type="match status" value="1"/>
</dbReference>
<evidence type="ECO:0000256" key="6">
    <source>
        <dbReference type="ARBA" id="ARBA00023065"/>
    </source>
</evidence>
<organism evidence="11 12">
    <name type="scientific">candidate division GN15 bacterium</name>
    <dbReference type="NCBI Taxonomy" id="2072418"/>
    <lineage>
        <taxon>Bacteria</taxon>
        <taxon>candidate division GN15</taxon>
    </lineage>
</organism>
<keyword evidence="10" id="KW-1003">Cell membrane</keyword>
<evidence type="ECO:0000256" key="5">
    <source>
        <dbReference type="ARBA" id="ARBA00022781"/>
    </source>
</evidence>
<dbReference type="GO" id="GO:0042777">
    <property type="term" value="P:proton motive force-driven plasma membrane ATP synthesis"/>
    <property type="evidence" value="ECO:0007669"/>
    <property type="project" value="UniProtKB-UniRule"/>
</dbReference>
<dbReference type="GO" id="GO:0005886">
    <property type="term" value="C:plasma membrane"/>
    <property type="evidence" value="ECO:0007669"/>
    <property type="project" value="UniProtKB-SubCell"/>
</dbReference>
<keyword evidence="9 10" id="KW-0066">ATP synthesis</keyword>
<dbReference type="Gene3D" id="1.10.287.80">
    <property type="entry name" value="ATP synthase, gamma subunit, helix hairpin domain"/>
    <property type="match status" value="1"/>
</dbReference>
<comment type="subcellular location">
    <subcellularLocation>
        <location evidence="10">Cell membrane</location>
        <topology evidence="10">Peripheral membrane protein</topology>
    </subcellularLocation>
    <subcellularLocation>
        <location evidence="2">Membrane</location>
        <topology evidence="2">Peripheral membrane protein</topology>
    </subcellularLocation>
</comment>
<dbReference type="PROSITE" id="PS00153">
    <property type="entry name" value="ATPASE_GAMMA"/>
    <property type="match status" value="1"/>
</dbReference>
<dbReference type="InterPro" id="IPR000131">
    <property type="entry name" value="ATP_synth_F1_gsu"/>
</dbReference>
<reference evidence="11 12" key="1">
    <citation type="journal article" date="2018" name="ISME J.">
        <title>A methanotrophic archaeon couples anaerobic oxidation of methane to Fe(III) reduction.</title>
        <authorList>
            <person name="Cai C."/>
            <person name="Leu A.O."/>
            <person name="Xie G.J."/>
            <person name="Guo J."/>
            <person name="Feng Y."/>
            <person name="Zhao J.X."/>
            <person name="Tyson G.W."/>
            <person name="Yuan Z."/>
            <person name="Hu S."/>
        </authorList>
    </citation>
    <scope>NUCLEOTIDE SEQUENCE [LARGE SCALE GENOMIC DNA]</scope>
    <source>
        <strain evidence="11">FeB_12</strain>
    </source>
</reference>
<keyword evidence="4 10" id="KW-0813">Transport</keyword>
<evidence type="ECO:0000256" key="4">
    <source>
        <dbReference type="ARBA" id="ARBA00022448"/>
    </source>
</evidence>
<gene>
    <name evidence="10 11" type="primary">atpG</name>
    <name evidence="11" type="ORF">C3F09_13150</name>
</gene>
<comment type="similarity">
    <text evidence="3 10">Belongs to the ATPase gamma chain family.</text>
</comment>
<evidence type="ECO:0000256" key="8">
    <source>
        <dbReference type="ARBA" id="ARBA00023196"/>
    </source>
</evidence>
<dbReference type="GO" id="GO:0045259">
    <property type="term" value="C:proton-transporting ATP synthase complex"/>
    <property type="evidence" value="ECO:0007669"/>
    <property type="project" value="UniProtKB-KW"/>
</dbReference>
<evidence type="ECO:0000313" key="12">
    <source>
        <dbReference type="Proteomes" id="UP000250918"/>
    </source>
</evidence>
<evidence type="ECO:0000256" key="7">
    <source>
        <dbReference type="ARBA" id="ARBA00023136"/>
    </source>
</evidence>
<evidence type="ECO:0000256" key="1">
    <source>
        <dbReference type="ARBA" id="ARBA00003456"/>
    </source>
</evidence>
<name>A0A855X2U7_9BACT</name>
<dbReference type="SUPFAM" id="SSF52943">
    <property type="entry name" value="ATP synthase (F1-ATPase), gamma subunit"/>
    <property type="match status" value="1"/>
</dbReference>
<evidence type="ECO:0000256" key="3">
    <source>
        <dbReference type="ARBA" id="ARBA00007681"/>
    </source>
</evidence>
<proteinExistence type="inferred from homology"/>
<dbReference type="HAMAP" id="MF_00815">
    <property type="entry name" value="ATP_synth_gamma_bact"/>
    <property type="match status" value="1"/>
</dbReference>
<protein>
    <recommendedName>
        <fullName evidence="10">ATP synthase gamma chain</fullName>
    </recommendedName>
    <alternativeName>
        <fullName evidence="10">ATP synthase F1 sector gamma subunit</fullName>
    </alternativeName>
    <alternativeName>
        <fullName evidence="10">F-ATPase gamma subunit</fullName>
    </alternativeName>
</protein>
<dbReference type="Proteomes" id="UP000250918">
    <property type="component" value="Unassembled WGS sequence"/>
</dbReference>
<dbReference type="InterPro" id="IPR035968">
    <property type="entry name" value="ATP_synth_F1_ATPase_gsu"/>
</dbReference>
<keyword evidence="7 10" id="KW-0472">Membrane</keyword>
<evidence type="ECO:0000256" key="9">
    <source>
        <dbReference type="ARBA" id="ARBA00023310"/>
    </source>
</evidence>
<dbReference type="GO" id="GO:0046933">
    <property type="term" value="F:proton-transporting ATP synthase activity, rotational mechanism"/>
    <property type="evidence" value="ECO:0007669"/>
    <property type="project" value="UniProtKB-UniRule"/>
</dbReference>